<keyword evidence="4" id="KW-0808">Transferase</keyword>
<dbReference type="PANTHER" id="PTHR11774:SF11">
    <property type="entry name" value="GERANYLGERANYL TRANSFERASE TYPE-2 SUBUNIT BETA"/>
    <property type="match status" value="1"/>
</dbReference>
<evidence type="ECO:0000256" key="3">
    <source>
        <dbReference type="ARBA" id="ARBA00022602"/>
    </source>
</evidence>
<evidence type="ECO:0000259" key="11">
    <source>
        <dbReference type="Pfam" id="PF00432"/>
    </source>
</evidence>
<reference evidence="12" key="1">
    <citation type="journal article" date="2015" name="Nature">
        <title>Complex archaea that bridge the gap between prokaryotes and eukaryotes.</title>
        <authorList>
            <person name="Spang A."/>
            <person name="Saw J.H."/>
            <person name="Jorgensen S.L."/>
            <person name="Zaremba-Niedzwiedzka K."/>
            <person name="Martijn J."/>
            <person name="Lind A.E."/>
            <person name="van Eijk R."/>
            <person name="Schleper C."/>
            <person name="Guy L."/>
            <person name="Ettema T.J."/>
        </authorList>
    </citation>
    <scope>NUCLEOTIDE SEQUENCE</scope>
</reference>
<evidence type="ECO:0000313" key="12">
    <source>
        <dbReference type="EMBL" id="KKN19241.1"/>
    </source>
</evidence>
<keyword evidence="10" id="KW-0812">Transmembrane</keyword>
<evidence type="ECO:0000256" key="9">
    <source>
        <dbReference type="ARBA" id="ARBA00032766"/>
    </source>
</evidence>
<feature type="domain" description="Prenyltransferase alpha-alpha toroid" evidence="11">
    <location>
        <begin position="176"/>
        <end position="234"/>
    </location>
</feature>
<gene>
    <name evidence="12" type="ORF">LCGC14_0947660</name>
</gene>
<dbReference type="Pfam" id="PF00432">
    <property type="entry name" value="Prenyltrans"/>
    <property type="match status" value="1"/>
</dbReference>
<dbReference type="GO" id="GO:0005968">
    <property type="term" value="C:Rab-protein geranylgeranyltransferase complex"/>
    <property type="evidence" value="ECO:0007669"/>
    <property type="project" value="TreeGrafter"/>
</dbReference>
<dbReference type="EMBL" id="LAZR01003353">
    <property type="protein sequence ID" value="KKN19241.1"/>
    <property type="molecule type" value="Genomic_DNA"/>
</dbReference>
<dbReference type="GO" id="GO:0004663">
    <property type="term" value="F:Rab geranylgeranyltransferase activity"/>
    <property type="evidence" value="ECO:0007669"/>
    <property type="project" value="TreeGrafter"/>
</dbReference>
<dbReference type="InterPro" id="IPR008930">
    <property type="entry name" value="Terpenoid_cyclase/PrenylTrfase"/>
</dbReference>
<evidence type="ECO:0000256" key="7">
    <source>
        <dbReference type="ARBA" id="ARBA00022833"/>
    </source>
</evidence>
<evidence type="ECO:0000256" key="4">
    <source>
        <dbReference type="ARBA" id="ARBA00022679"/>
    </source>
</evidence>
<comment type="cofactor">
    <cofactor evidence="1">
        <name>Zn(2+)</name>
        <dbReference type="ChEBI" id="CHEBI:29105"/>
    </cofactor>
</comment>
<dbReference type="InterPro" id="IPR045089">
    <property type="entry name" value="PGGT1B-like"/>
</dbReference>
<evidence type="ECO:0000256" key="1">
    <source>
        <dbReference type="ARBA" id="ARBA00001947"/>
    </source>
</evidence>
<dbReference type="GO" id="GO:0046872">
    <property type="term" value="F:metal ion binding"/>
    <property type="evidence" value="ECO:0007669"/>
    <property type="project" value="UniProtKB-KW"/>
</dbReference>
<sequence>MKNKFRNLSIAFLLFFLMINAIPNVLSKTRNAYLTSYILNNEIKSSGFSNAISGNKEVSFEATAYAIDILKFYGKKPAEIELLQERLDVNVTAMFDNDDVDLYDLYFLLKSLELLDYSIETNLVNRIYTFLNDTKQVTGGFSLSNTSTSVSIISTFYVIQLFLLIDKPIENTTLQTNWVLSCNNDDGGFGGNTSLPSTLTNTYYALTILNKLGDLNVLSDSNKTINYLKSFYVSDSADLDDFGGYLPDEVALFALLSSTYFCVEAISLINENELSSDSTTAWVLDRQAVQDGGFVDNTHGNQKKLSSVTTSYYAFKTLEILKSLSKLKQEIGMVEFNFLILGIVLISIVFVIAISIYIWRKRRI</sequence>
<feature type="transmembrane region" description="Helical" evidence="10">
    <location>
        <begin position="336"/>
        <end position="359"/>
    </location>
</feature>
<keyword evidence="7" id="KW-0862">Zinc</keyword>
<evidence type="ECO:0000256" key="10">
    <source>
        <dbReference type="SAM" id="Phobius"/>
    </source>
</evidence>
<evidence type="ECO:0000256" key="6">
    <source>
        <dbReference type="ARBA" id="ARBA00022737"/>
    </source>
</evidence>
<keyword evidence="5" id="KW-0479">Metal-binding</keyword>
<keyword evidence="3" id="KW-0637">Prenyltransferase</keyword>
<dbReference type="AlphaFoldDB" id="A0A0F9R1R4"/>
<keyword evidence="6" id="KW-0677">Repeat</keyword>
<evidence type="ECO:0000256" key="2">
    <source>
        <dbReference type="ARBA" id="ARBA00010497"/>
    </source>
</evidence>
<organism evidence="12">
    <name type="scientific">marine sediment metagenome</name>
    <dbReference type="NCBI Taxonomy" id="412755"/>
    <lineage>
        <taxon>unclassified sequences</taxon>
        <taxon>metagenomes</taxon>
        <taxon>ecological metagenomes</taxon>
    </lineage>
</organism>
<name>A0A0F9R1R4_9ZZZZ</name>
<protein>
    <recommendedName>
        <fullName evidence="8">Geranylgeranyl transferase type II subunit beta</fullName>
    </recommendedName>
    <alternativeName>
        <fullName evidence="9">Type II protein geranyl-geranyltransferase subunit beta</fullName>
    </alternativeName>
</protein>
<comment type="similarity">
    <text evidence="2">Belongs to the protein prenyltransferase subunit beta family.</text>
</comment>
<evidence type="ECO:0000256" key="5">
    <source>
        <dbReference type="ARBA" id="ARBA00022723"/>
    </source>
</evidence>
<keyword evidence="10" id="KW-1133">Transmembrane helix</keyword>
<dbReference type="InterPro" id="IPR001330">
    <property type="entry name" value="Prenyltrans"/>
</dbReference>
<proteinExistence type="inferred from homology"/>
<evidence type="ECO:0000256" key="8">
    <source>
        <dbReference type="ARBA" id="ARBA00030816"/>
    </source>
</evidence>
<accession>A0A0F9R1R4</accession>
<keyword evidence="10" id="KW-0472">Membrane</keyword>
<comment type="caution">
    <text evidence="12">The sequence shown here is derived from an EMBL/GenBank/DDBJ whole genome shotgun (WGS) entry which is preliminary data.</text>
</comment>
<dbReference type="PANTHER" id="PTHR11774">
    <property type="entry name" value="GERANYLGERANYL TRANSFERASE TYPE BETA SUBUNIT"/>
    <property type="match status" value="1"/>
</dbReference>
<dbReference type="Gene3D" id="1.50.10.20">
    <property type="match status" value="1"/>
</dbReference>
<dbReference type="SUPFAM" id="SSF48239">
    <property type="entry name" value="Terpenoid cyclases/Protein prenyltransferases"/>
    <property type="match status" value="1"/>
</dbReference>